<gene>
    <name evidence="15" type="ORF">PFISCL1PPCAC_10519</name>
</gene>
<dbReference type="SMART" id="SM00220">
    <property type="entry name" value="S_TKc"/>
    <property type="match status" value="1"/>
</dbReference>
<reference evidence="15" key="1">
    <citation type="submission" date="2023-10" db="EMBL/GenBank/DDBJ databases">
        <title>Genome assembly of Pristionchus species.</title>
        <authorList>
            <person name="Yoshida K."/>
            <person name="Sommer R.J."/>
        </authorList>
    </citation>
    <scope>NUCLEOTIDE SEQUENCE</scope>
    <source>
        <strain evidence="15">RS5133</strain>
    </source>
</reference>
<dbReference type="PROSITE" id="PS00107">
    <property type="entry name" value="PROTEIN_KINASE_ATP"/>
    <property type="match status" value="1"/>
</dbReference>
<evidence type="ECO:0000256" key="8">
    <source>
        <dbReference type="ARBA" id="ARBA00022840"/>
    </source>
</evidence>
<dbReference type="GO" id="GO:0005516">
    <property type="term" value="F:calmodulin binding"/>
    <property type="evidence" value="ECO:0007669"/>
    <property type="project" value="UniProtKB-KW"/>
</dbReference>
<dbReference type="GO" id="GO:0035556">
    <property type="term" value="P:intracellular signal transduction"/>
    <property type="evidence" value="ECO:0007669"/>
    <property type="project" value="TreeGrafter"/>
</dbReference>
<dbReference type="FunFam" id="3.30.200.20:FF:000429">
    <property type="entry name" value="Calcium/calmodulin-dependent protein kinase kinase"/>
    <property type="match status" value="1"/>
</dbReference>
<dbReference type="GO" id="GO:0005524">
    <property type="term" value="F:ATP binding"/>
    <property type="evidence" value="ECO:0007669"/>
    <property type="project" value="UniProtKB-UniRule"/>
</dbReference>
<keyword evidence="5" id="KW-0808">Transferase</keyword>
<name>A0AAV5VHM9_9BILA</name>
<keyword evidence="9" id="KW-0112">Calmodulin-binding</keyword>
<dbReference type="PANTHER" id="PTHR24346">
    <property type="entry name" value="MAP/MICROTUBULE AFFINITY-REGULATING KINASE"/>
    <property type="match status" value="1"/>
</dbReference>
<dbReference type="SUPFAM" id="SSF56112">
    <property type="entry name" value="Protein kinase-like (PK-like)"/>
    <property type="match status" value="1"/>
</dbReference>
<organism evidence="15 16">
    <name type="scientific">Pristionchus fissidentatus</name>
    <dbReference type="NCBI Taxonomy" id="1538716"/>
    <lineage>
        <taxon>Eukaryota</taxon>
        <taxon>Metazoa</taxon>
        <taxon>Ecdysozoa</taxon>
        <taxon>Nematoda</taxon>
        <taxon>Chromadorea</taxon>
        <taxon>Rhabditida</taxon>
        <taxon>Rhabditina</taxon>
        <taxon>Diplogasteromorpha</taxon>
        <taxon>Diplogasteroidea</taxon>
        <taxon>Neodiplogasteridae</taxon>
        <taxon>Pristionchus</taxon>
    </lineage>
</organism>
<keyword evidence="6 12" id="KW-0547">Nucleotide-binding</keyword>
<feature type="compositionally biased region" description="Basic and acidic residues" evidence="13">
    <location>
        <begin position="1"/>
        <end position="18"/>
    </location>
</feature>
<keyword evidence="4" id="KW-0723">Serine/threonine-protein kinase</keyword>
<feature type="binding site" evidence="12">
    <location>
        <position position="131"/>
    </location>
    <ligand>
        <name>ATP</name>
        <dbReference type="ChEBI" id="CHEBI:30616"/>
    </ligand>
</feature>
<accession>A0AAV5VHM9</accession>
<dbReference type="GO" id="GO:0005634">
    <property type="term" value="C:nucleus"/>
    <property type="evidence" value="ECO:0007669"/>
    <property type="project" value="UniProtKB-ARBA"/>
</dbReference>
<evidence type="ECO:0000256" key="1">
    <source>
        <dbReference type="ARBA" id="ARBA00004496"/>
    </source>
</evidence>
<evidence type="ECO:0000256" key="12">
    <source>
        <dbReference type="PROSITE-ProRule" id="PRU10141"/>
    </source>
</evidence>
<protein>
    <recommendedName>
        <fullName evidence="2">calcium/calmodulin-dependent protein kinase</fullName>
        <ecNumber evidence="2">2.7.11.17</ecNumber>
    </recommendedName>
</protein>
<evidence type="ECO:0000313" key="15">
    <source>
        <dbReference type="EMBL" id="GMT19222.1"/>
    </source>
</evidence>
<dbReference type="Gene3D" id="3.30.200.20">
    <property type="entry name" value="Phosphorylase Kinase, domain 1"/>
    <property type="match status" value="1"/>
</dbReference>
<evidence type="ECO:0000256" key="7">
    <source>
        <dbReference type="ARBA" id="ARBA00022777"/>
    </source>
</evidence>
<comment type="subcellular location">
    <subcellularLocation>
        <location evidence="1">Cytoplasm</location>
    </subcellularLocation>
</comment>
<comment type="catalytic activity">
    <reaction evidence="11">
        <text>L-seryl-[protein] + ATP = O-phospho-L-seryl-[protein] + ADP + H(+)</text>
        <dbReference type="Rhea" id="RHEA:17989"/>
        <dbReference type="Rhea" id="RHEA-COMP:9863"/>
        <dbReference type="Rhea" id="RHEA-COMP:11604"/>
        <dbReference type="ChEBI" id="CHEBI:15378"/>
        <dbReference type="ChEBI" id="CHEBI:29999"/>
        <dbReference type="ChEBI" id="CHEBI:30616"/>
        <dbReference type="ChEBI" id="CHEBI:83421"/>
        <dbReference type="ChEBI" id="CHEBI:456216"/>
        <dbReference type="EC" id="2.7.11.17"/>
    </reaction>
</comment>
<dbReference type="Gene3D" id="1.10.510.10">
    <property type="entry name" value="Transferase(Phosphotransferase) domain 1"/>
    <property type="match status" value="1"/>
</dbReference>
<evidence type="ECO:0000256" key="3">
    <source>
        <dbReference type="ARBA" id="ARBA00022490"/>
    </source>
</evidence>
<evidence type="ECO:0000256" key="4">
    <source>
        <dbReference type="ARBA" id="ARBA00022527"/>
    </source>
</evidence>
<sequence>MEREDSRCSTPEDEKTYGIDDPPPADLGIGGGPPPSWRPLFQAQVRQQSDTTGDRRRLTRENAVDDGDLHFYDDRRRAMHRSTFNMSADHGLEEKYIELQKYRLMEEIGQGSYGVVKLAFSEEDNRLYALKVLDKLKLIKNMAFFRRPPPRKGKKQPSWIDPLHMIYKEIAILKKLEHPNVVKLCDVLDEPNQNYLYLVFEYLEKGSVMEVLPSPPMEEVEAWKFFREAFMGLEYLHHQKIIHRDIKPGNLLIGNDNSVKIADFGVSCEFAGIDAFLTSTAGTPAFMAPETLYVHERPTPAIDKEMYRRLQIRLPDDQQAKVITGMPLPCFSGKSQDIWSLGASLYAFVYGEAPLWDPYVQGLHAKIKFSKIKYPEKCKAQAEVSEDCIRFMKRLMIRDSDARHELDEVEDDPWLNGDGRYPLSMDVKNIPIIRVTKQEIASSIRVFTSLGTLILIKNMVHRRRLLRTKESNENDDEQEFDGNGRLRFKRRDGVVRRKSSSVRDPTYIPPDDESRKEKSNSLKPDRPTELTLNNLSLYTRRSSTSSI</sequence>
<dbReference type="InterPro" id="IPR017441">
    <property type="entry name" value="Protein_kinase_ATP_BS"/>
</dbReference>
<evidence type="ECO:0000256" key="5">
    <source>
        <dbReference type="ARBA" id="ARBA00022679"/>
    </source>
</evidence>
<dbReference type="Proteomes" id="UP001432322">
    <property type="component" value="Unassembled WGS sequence"/>
</dbReference>
<evidence type="ECO:0000259" key="14">
    <source>
        <dbReference type="PROSITE" id="PS50011"/>
    </source>
</evidence>
<evidence type="ECO:0000256" key="10">
    <source>
        <dbReference type="ARBA" id="ARBA00047307"/>
    </source>
</evidence>
<evidence type="ECO:0000256" key="13">
    <source>
        <dbReference type="SAM" id="MobiDB-lite"/>
    </source>
</evidence>
<evidence type="ECO:0000256" key="2">
    <source>
        <dbReference type="ARBA" id="ARBA00012434"/>
    </source>
</evidence>
<dbReference type="PROSITE" id="PS50011">
    <property type="entry name" value="PROTEIN_KINASE_DOM"/>
    <property type="match status" value="1"/>
</dbReference>
<dbReference type="PROSITE" id="PS00108">
    <property type="entry name" value="PROTEIN_KINASE_ST"/>
    <property type="match status" value="1"/>
</dbReference>
<dbReference type="EC" id="2.7.11.17" evidence="2"/>
<evidence type="ECO:0000256" key="9">
    <source>
        <dbReference type="ARBA" id="ARBA00022860"/>
    </source>
</evidence>
<comment type="caution">
    <text evidence="15">The sequence shown here is derived from an EMBL/GenBank/DDBJ whole genome shotgun (WGS) entry which is preliminary data.</text>
</comment>
<keyword evidence="7" id="KW-0418">Kinase</keyword>
<keyword evidence="3" id="KW-0963">Cytoplasm</keyword>
<keyword evidence="16" id="KW-1185">Reference proteome</keyword>
<dbReference type="InterPro" id="IPR011009">
    <property type="entry name" value="Kinase-like_dom_sf"/>
</dbReference>
<feature type="compositionally biased region" description="Basic and acidic residues" evidence="13">
    <location>
        <begin position="512"/>
        <end position="528"/>
    </location>
</feature>
<feature type="domain" description="Protein kinase" evidence="14">
    <location>
        <begin position="102"/>
        <end position="415"/>
    </location>
</feature>
<keyword evidence="8 12" id="KW-0067">ATP-binding</keyword>
<feature type="non-terminal residue" evidence="15">
    <location>
        <position position="547"/>
    </location>
</feature>
<dbReference type="Pfam" id="PF00069">
    <property type="entry name" value="Pkinase"/>
    <property type="match status" value="2"/>
</dbReference>
<dbReference type="GO" id="GO:0005737">
    <property type="term" value="C:cytoplasm"/>
    <property type="evidence" value="ECO:0007669"/>
    <property type="project" value="UniProtKB-SubCell"/>
</dbReference>
<evidence type="ECO:0000313" key="16">
    <source>
        <dbReference type="Proteomes" id="UP001432322"/>
    </source>
</evidence>
<proteinExistence type="predicted"/>
<dbReference type="PANTHER" id="PTHR24346:SF77">
    <property type="entry name" value="SERINE THREONINE PROTEIN KINASE"/>
    <property type="match status" value="1"/>
</dbReference>
<comment type="catalytic activity">
    <reaction evidence="10">
        <text>L-threonyl-[protein] + ATP = O-phospho-L-threonyl-[protein] + ADP + H(+)</text>
        <dbReference type="Rhea" id="RHEA:46608"/>
        <dbReference type="Rhea" id="RHEA-COMP:11060"/>
        <dbReference type="Rhea" id="RHEA-COMP:11605"/>
        <dbReference type="ChEBI" id="CHEBI:15378"/>
        <dbReference type="ChEBI" id="CHEBI:30013"/>
        <dbReference type="ChEBI" id="CHEBI:30616"/>
        <dbReference type="ChEBI" id="CHEBI:61977"/>
        <dbReference type="ChEBI" id="CHEBI:456216"/>
        <dbReference type="EC" id="2.7.11.17"/>
    </reaction>
</comment>
<dbReference type="GO" id="GO:0004683">
    <property type="term" value="F:calcium/calmodulin-dependent protein kinase activity"/>
    <property type="evidence" value="ECO:0007669"/>
    <property type="project" value="UniProtKB-EC"/>
</dbReference>
<dbReference type="EMBL" id="BTSY01000003">
    <property type="protein sequence ID" value="GMT19222.1"/>
    <property type="molecule type" value="Genomic_DNA"/>
</dbReference>
<feature type="region of interest" description="Disordered" evidence="13">
    <location>
        <begin position="1"/>
        <end position="37"/>
    </location>
</feature>
<dbReference type="InterPro" id="IPR008271">
    <property type="entry name" value="Ser/Thr_kinase_AS"/>
</dbReference>
<dbReference type="AlphaFoldDB" id="A0AAV5VHM9"/>
<evidence type="ECO:0000256" key="6">
    <source>
        <dbReference type="ARBA" id="ARBA00022741"/>
    </source>
</evidence>
<evidence type="ECO:0000256" key="11">
    <source>
        <dbReference type="ARBA" id="ARBA00047430"/>
    </source>
</evidence>
<dbReference type="InterPro" id="IPR000719">
    <property type="entry name" value="Prot_kinase_dom"/>
</dbReference>
<feature type="region of interest" description="Disordered" evidence="13">
    <location>
        <begin position="497"/>
        <end position="530"/>
    </location>
</feature>